<accession>A0ABF7QZ61</accession>
<geneLocation type="plasmid" evidence="8 9">
    <name>pRLG203</name>
</geneLocation>
<comment type="cofactor">
    <cofactor evidence="1">
        <name>Mg(2+)</name>
        <dbReference type="ChEBI" id="CHEBI:18420"/>
    </cofactor>
</comment>
<reference evidence="8 9" key="1">
    <citation type="journal article" date="2010" name="Stand. Genomic Sci.">
        <title>Complete genome sequence of Rhizobium leguminosarum bv trifolii strain WSM2304, an effective microsymbiont of the South American clover Trifolium polymorphum.</title>
        <authorList>
            <person name="Reeve W."/>
            <person name="O'Hara G."/>
            <person name="Chain P."/>
            <person name="Ardley J."/>
            <person name="Brau L."/>
            <person name="Nandesena K."/>
            <person name="Tiwari R."/>
            <person name="Malfatti S."/>
            <person name="Kiss H."/>
            <person name="Lapidus A."/>
            <person name="Copeland A."/>
            <person name="Nolan M."/>
            <person name="Land M."/>
            <person name="Ivanova N."/>
            <person name="Mavromatis K."/>
            <person name="Markowitz V."/>
            <person name="Kyrpides N."/>
            <person name="Melino V."/>
            <person name="Denton M."/>
            <person name="Yates R."/>
            <person name="Howieson J."/>
        </authorList>
    </citation>
    <scope>NUCLEOTIDE SEQUENCE [LARGE SCALE GENOMIC DNA]</scope>
    <source>
        <strain evidence="8 9">WSM2304</strain>
    </source>
</reference>
<dbReference type="PANTHER" id="PTHR32308">
    <property type="entry name" value="LYASE BETA SUBUNIT, PUTATIVE (AFU_ORTHOLOGUE AFUA_4G13030)-RELATED"/>
    <property type="match status" value="1"/>
</dbReference>
<dbReference type="Gene3D" id="3.20.20.60">
    <property type="entry name" value="Phosphoenolpyruvate-binding domains"/>
    <property type="match status" value="1"/>
</dbReference>
<keyword evidence="3 6" id="KW-0479">Metal-binding</keyword>
<sequence>MSITTMLFVPADRPERFAKAAASGADAVILDLEDAVAPEGKAAARENAARSSTNARTFIRINPASSDDFPEDVSLLARAGFRNVMLSKAETPGELERVVKELGETVTIVPLIETAVGLSNARELAAHRAVPFLAFGSLDFALDLGCEHTHEALRFARQTLVYSSRLARKAAPIDGVTAAIDDAVLINADASEARSLGFAGKLLIHPKQIAPVRQAFQPSETEMRWAKQVLDAVAQNGTKAVKVNGQMVDRPVMSRAERILSLSASYDG</sequence>
<dbReference type="Pfam" id="PF03328">
    <property type="entry name" value="HpcH_HpaI"/>
    <property type="match status" value="1"/>
</dbReference>
<evidence type="ECO:0000256" key="3">
    <source>
        <dbReference type="ARBA" id="ARBA00022723"/>
    </source>
</evidence>
<feature type="binding site" evidence="5">
    <location>
        <position position="60"/>
    </location>
    <ligand>
        <name>substrate</name>
    </ligand>
</feature>
<dbReference type="AlphaFoldDB" id="A0ABF7QZ61"/>
<keyword evidence="8" id="KW-0614">Plasmid</keyword>
<dbReference type="SUPFAM" id="SSF51621">
    <property type="entry name" value="Phosphoenolpyruvate/pyruvate domain"/>
    <property type="match status" value="1"/>
</dbReference>
<evidence type="ECO:0000259" key="7">
    <source>
        <dbReference type="Pfam" id="PF03328"/>
    </source>
</evidence>
<feature type="binding site" evidence="5">
    <location>
        <position position="113"/>
    </location>
    <ligand>
        <name>substrate</name>
    </ligand>
</feature>
<dbReference type="EMBL" id="CP001195">
    <property type="protein sequence ID" value="ACI59495.1"/>
    <property type="molecule type" value="Genomic_DNA"/>
</dbReference>
<feature type="binding site" evidence="6">
    <location>
        <position position="139"/>
    </location>
    <ligand>
        <name>Mg(2+)</name>
        <dbReference type="ChEBI" id="CHEBI:18420"/>
    </ligand>
</feature>
<dbReference type="RefSeq" id="WP_012559762.1">
    <property type="nucleotide sequence ID" value="NC_011370.1"/>
</dbReference>
<gene>
    <name evidence="8" type="ordered locus">Rleg2_6108</name>
</gene>
<evidence type="ECO:0000313" key="9">
    <source>
        <dbReference type="Proteomes" id="UP000008330"/>
    </source>
</evidence>
<protein>
    <submittedName>
        <fullName evidence="8">HpcH/HpaI aldolase</fullName>
    </submittedName>
</protein>
<keyword evidence="4 6" id="KW-0460">Magnesium</keyword>
<evidence type="ECO:0000256" key="6">
    <source>
        <dbReference type="PIRSR" id="PIRSR015582-2"/>
    </source>
</evidence>
<dbReference type="InterPro" id="IPR040442">
    <property type="entry name" value="Pyrv_kinase-like_dom_sf"/>
</dbReference>
<organism evidence="8 9">
    <name type="scientific">Rhizobium leguminosarum bv. trifolii (strain WSM2304)</name>
    <dbReference type="NCBI Taxonomy" id="395492"/>
    <lineage>
        <taxon>Bacteria</taxon>
        <taxon>Pseudomonadati</taxon>
        <taxon>Pseudomonadota</taxon>
        <taxon>Alphaproteobacteria</taxon>
        <taxon>Hyphomicrobiales</taxon>
        <taxon>Rhizobiaceae</taxon>
        <taxon>Rhizobium/Agrobacterium group</taxon>
        <taxon>Rhizobium</taxon>
    </lineage>
</organism>
<keyword evidence="9" id="KW-1185">Reference proteome</keyword>
<dbReference type="PANTHER" id="PTHR32308:SF10">
    <property type="entry name" value="CITRATE LYASE SUBUNIT BETA"/>
    <property type="match status" value="1"/>
</dbReference>
<name>A0ABF7QZ61_RHILW</name>
<feature type="binding site" evidence="6">
    <location>
        <position position="113"/>
    </location>
    <ligand>
        <name>Mg(2+)</name>
        <dbReference type="ChEBI" id="CHEBI:18420"/>
    </ligand>
</feature>
<dbReference type="InterPro" id="IPR005000">
    <property type="entry name" value="Aldolase/citrate-lyase_domain"/>
</dbReference>
<dbReference type="InterPro" id="IPR015813">
    <property type="entry name" value="Pyrv/PenolPyrv_kinase-like_dom"/>
</dbReference>
<dbReference type="Proteomes" id="UP000008330">
    <property type="component" value="Plasmid pRLG203"/>
</dbReference>
<feature type="domain" description="HpcH/HpaI aldolase/citrate lyase" evidence="7">
    <location>
        <begin position="5"/>
        <end position="206"/>
    </location>
</feature>
<evidence type="ECO:0000256" key="1">
    <source>
        <dbReference type="ARBA" id="ARBA00001946"/>
    </source>
</evidence>
<evidence type="ECO:0000256" key="4">
    <source>
        <dbReference type="ARBA" id="ARBA00022842"/>
    </source>
</evidence>
<evidence type="ECO:0000313" key="8">
    <source>
        <dbReference type="EMBL" id="ACI59495.1"/>
    </source>
</evidence>
<proteinExistence type="inferred from homology"/>
<dbReference type="KEGG" id="rlt:Rleg2_6108"/>
<evidence type="ECO:0000256" key="5">
    <source>
        <dbReference type="PIRSR" id="PIRSR015582-1"/>
    </source>
</evidence>
<evidence type="ECO:0000256" key="2">
    <source>
        <dbReference type="ARBA" id="ARBA00005568"/>
    </source>
</evidence>
<dbReference type="GO" id="GO:0046872">
    <property type="term" value="F:metal ion binding"/>
    <property type="evidence" value="ECO:0007669"/>
    <property type="project" value="UniProtKB-KW"/>
</dbReference>
<comment type="similarity">
    <text evidence="2">Belongs to the HpcH/HpaI aldolase family.</text>
</comment>
<dbReference type="PIRSF" id="PIRSF015582">
    <property type="entry name" value="Cit_lyase_B"/>
    <property type="match status" value="1"/>
</dbReference>
<dbReference type="InterPro" id="IPR011206">
    <property type="entry name" value="Citrate_lyase_beta/mcl1/mcl2"/>
</dbReference>